<evidence type="ECO:0000313" key="1">
    <source>
        <dbReference type="EMBL" id="KIK28789.1"/>
    </source>
</evidence>
<proteinExistence type="predicted"/>
<dbReference type="Proteomes" id="UP000054018">
    <property type="component" value="Unassembled WGS sequence"/>
</dbReference>
<name>A0A0C9ZRT1_9AGAM</name>
<evidence type="ECO:0000313" key="2">
    <source>
        <dbReference type="Proteomes" id="UP000054018"/>
    </source>
</evidence>
<accession>A0A0C9ZRT1</accession>
<organism evidence="1 2">
    <name type="scientific">Pisolithus microcarpus 441</name>
    <dbReference type="NCBI Taxonomy" id="765257"/>
    <lineage>
        <taxon>Eukaryota</taxon>
        <taxon>Fungi</taxon>
        <taxon>Dikarya</taxon>
        <taxon>Basidiomycota</taxon>
        <taxon>Agaricomycotina</taxon>
        <taxon>Agaricomycetes</taxon>
        <taxon>Agaricomycetidae</taxon>
        <taxon>Boletales</taxon>
        <taxon>Sclerodermatineae</taxon>
        <taxon>Pisolithaceae</taxon>
        <taxon>Pisolithus</taxon>
    </lineage>
</organism>
<dbReference type="EMBL" id="KN833691">
    <property type="protein sequence ID" value="KIK28789.1"/>
    <property type="molecule type" value="Genomic_DNA"/>
</dbReference>
<gene>
    <name evidence="1" type="ORF">PISMIDRAFT_672988</name>
</gene>
<protein>
    <submittedName>
        <fullName evidence="1">Uncharacterized protein</fullName>
    </submittedName>
</protein>
<keyword evidence="2" id="KW-1185">Reference proteome</keyword>
<dbReference type="AlphaFoldDB" id="A0A0C9ZRT1"/>
<dbReference type="HOGENOM" id="CLU_2321283_0_0_1"/>
<reference evidence="2" key="2">
    <citation type="submission" date="2015-01" db="EMBL/GenBank/DDBJ databases">
        <title>Evolutionary Origins and Diversification of the Mycorrhizal Mutualists.</title>
        <authorList>
            <consortium name="DOE Joint Genome Institute"/>
            <consortium name="Mycorrhizal Genomics Consortium"/>
            <person name="Kohler A."/>
            <person name="Kuo A."/>
            <person name="Nagy L.G."/>
            <person name="Floudas D."/>
            <person name="Copeland A."/>
            <person name="Barry K.W."/>
            <person name="Cichocki N."/>
            <person name="Veneault-Fourrey C."/>
            <person name="LaButti K."/>
            <person name="Lindquist E.A."/>
            <person name="Lipzen A."/>
            <person name="Lundell T."/>
            <person name="Morin E."/>
            <person name="Murat C."/>
            <person name="Riley R."/>
            <person name="Ohm R."/>
            <person name="Sun H."/>
            <person name="Tunlid A."/>
            <person name="Henrissat B."/>
            <person name="Grigoriev I.V."/>
            <person name="Hibbett D.S."/>
            <person name="Martin F."/>
        </authorList>
    </citation>
    <scope>NUCLEOTIDE SEQUENCE [LARGE SCALE GENOMIC DNA]</scope>
    <source>
        <strain evidence="2">441</strain>
    </source>
</reference>
<reference evidence="1 2" key="1">
    <citation type="submission" date="2014-04" db="EMBL/GenBank/DDBJ databases">
        <authorList>
            <consortium name="DOE Joint Genome Institute"/>
            <person name="Kuo A."/>
            <person name="Kohler A."/>
            <person name="Costa M.D."/>
            <person name="Nagy L.G."/>
            <person name="Floudas D."/>
            <person name="Copeland A."/>
            <person name="Barry K.W."/>
            <person name="Cichocki N."/>
            <person name="Veneault-Fourrey C."/>
            <person name="LaButti K."/>
            <person name="Lindquist E.A."/>
            <person name="Lipzen A."/>
            <person name="Lundell T."/>
            <person name="Morin E."/>
            <person name="Murat C."/>
            <person name="Sun H."/>
            <person name="Tunlid A."/>
            <person name="Henrissat B."/>
            <person name="Grigoriev I.V."/>
            <person name="Hibbett D.S."/>
            <person name="Martin F."/>
            <person name="Nordberg H.P."/>
            <person name="Cantor M.N."/>
            <person name="Hua S.X."/>
        </authorList>
    </citation>
    <scope>NUCLEOTIDE SEQUENCE [LARGE SCALE GENOMIC DNA]</scope>
    <source>
        <strain evidence="1 2">441</strain>
    </source>
</reference>
<sequence>MNSRLDGWWIQPSYPLSLVWLVSLGGDARRGHHSSTPSLSECTDRTLWSYPAKMVVSPHCCYEVPPLLAATTLLHDLIKQAPAPVPFIARTRAQAFAQS</sequence>